<comment type="caution">
    <text evidence="8">The sequence shown here is derived from an EMBL/GenBank/DDBJ whole genome shotgun (WGS) entry which is preliminary data.</text>
</comment>
<evidence type="ECO:0000313" key="8">
    <source>
        <dbReference type="EMBL" id="TDM15941.1"/>
    </source>
</evidence>
<dbReference type="EMBL" id="SDQG01000007">
    <property type="protein sequence ID" value="TDM15941.1"/>
    <property type="molecule type" value="Genomic_DNA"/>
</dbReference>
<dbReference type="SUPFAM" id="SSF103473">
    <property type="entry name" value="MFS general substrate transporter"/>
    <property type="match status" value="1"/>
</dbReference>
<dbReference type="AlphaFoldDB" id="A0A4R6C3D0"/>
<feature type="transmembrane region" description="Helical" evidence="6">
    <location>
        <begin position="293"/>
        <end position="316"/>
    </location>
</feature>
<sequence length="384" mass="41975">MRHKSMFLLLIAVIVVAATLRAPLTVIGPIISEIGNELSLNHTMLGGLTTIPLIMFGIVSPFVAKISGKIGMSMTLFAGMLLLLSGLIIRIIPNVTWLVVGTILVGAGIAIGNVILPSFVKWRFPAHIGLMTGVFAATMNLTAGIGGGLSVPLSRYNDYGYQFALGFWIILSVIGIIVWLPQLKHNPKQQVSVSKRKIYHSKLAIAIALMMGFQSMNFYSTVTWFPEILIHYGVSQETAGYMLMLNQFAQLPMTFMMPIIAMKMNNQRPLVIAFTILFLVGFTALQFNHIVLIVIGMIATGLAGGAAFSLCMLFFSLRARTNEDAIKLSGFSQSVGYFIAAIGPVLMGYLNDVTGTYTTSFMMFYVITICMFIFGMIASKNEYV</sequence>
<keyword evidence="5 6" id="KW-0472">Membrane</keyword>
<dbReference type="GO" id="GO:0022857">
    <property type="term" value="F:transmembrane transporter activity"/>
    <property type="evidence" value="ECO:0007669"/>
    <property type="project" value="InterPro"/>
</dbReference>
<dbReference type="InterPro" id="IPR011701">
    <property type="entry name" value="MFS"/>
</dbReference>
<name>A0A4R6C3D0_9STAP</name>
<feature type="transmembrane region" description="Helical" evidence="6">
    <location>
        <begin position="201"/>
        <end position="219"/>
    </location>
</feature>
<dbReference type="Gene3D" id="1.20.1250.20">
    <property type="entry name" value="MFS general substrate transporter like domains"/>
    <property type="match status" value="2"/>
</dbReference>
<evidence type="ECO:0000259" key="7">
    <source>
        <dbReference type="PROSITE" id="PS50850"/>
    </source>
</evidence>
<feature type="transmembrane region" description="Helical" evidence="6">
    <location>
        <begin position="45"/>
        <end position="63"/>
    </location>
</feature>
<evidence type="ECO:0000256" key="3">
    <source>
        <dbReference type="ARBA" id="ARBA00022692"/>
    </source>
</evidence>
<feature type="transmembrane region" description="Helical" evidence="6">
    <location>
        <begin position="159"/>
        <end position="180"/>
    </location>
</feature>
<comment type="subcellular location">
    <subcellularLocation>
        <location evidence="1">Cell membrane</location>
        <topology evidence="1">Multi-pass membrane protein</topology>
    </subcellularLocation>
</comment>
<feature type="transmembrane region" description="Helical" evidence="6">
    <location>
        <begin position="95"/>
        <end position="116"/>
    </location>
</feature>
<dbReference type="PANTHER" id="PTHR23523:SF2">
    <property type="entry name" value="2-NITROIMIDAZOLE TRANSPORTER"/>
    <property type="match status" value="1"/>
</dbReference>
<proteinExistence type="predicted"/>
<feature type="transmembrane region" description="Helical" evidence="6">
    <location>
        <begin position="328"/>
        <end position="350"/>
    </location>
</feature>
<evidence type="ECO:0000256" key="4">
    <source>
        <dbReference type="ARBA" id="ARBA00022989"/>
    </source>
</evidence>
<dbReference type="PANTHER" id="PTHR23523">
    <property type="match status" value="1"/>
</dbReference>
<evidence type="ECO:0000256" key="5">
    <source>
        <dbReference type="ARBA" id="ARBA00023136"/>
    </source>
</evidence>
<dbReference type="Proteomes" id="UP000294865">
    <property type="component" value="Unassembled WGS sequence"/>
</dbReference>
<dbReference type="InterPro" id="IPR020846">
    <property type="entry name" value="MFS_dom"/>
</dbReference>
<keyword evidence="3 6" id="KW-0812">Transmembrane</keyword>
<gene>
    <name evidence="8" type="ORF">ETI04_09860</name>
</gene>
<evidence type="ECO:0000256" key="1">
    <source>
        <dbReference type="ARBA" id="ARBA00004651"/>
    </source>
</evidence>
<organism evidence="8 9">
    <name type="scientific">Macrococcoides canis</name>
    <dbReference type="NCBI Taxonomy" id="1855823"/>
    <lineage>
        <taxon>Bacteria</taxon>
        <taxon>Bacillati</taxon>
        <taxon>Bacillota</taxon>
        <taxon>Bacilli</taxon>
        <taxon>Bacillales</taxon>
        <taxon>Staphylococcaceae</taxon>
        <taxon>Macrococcoides</taxon>
    </lineage>
</organism>
<keyword evidence="4 6" id="KW-1133">Transmembrane helix</keyword>
<dbReference type="CDD" id="cd17339">
    <property type="entry name" value="MFS_NIMT_CynX_like"/>
    <property type="match status" value="1"/>
</dbReference>
<dbReference type="GO" id="GO:0005886">
    <property type="term" value="C:plasma membrane"/>
    <property type="evidence" value="ECO:0007669"/>
    <property type="project" value="UniProtKB-SubCell"/>
</dbReference>
<feature type="domain" description="Major facilitator superfamily (MFS) profile" evidence="7">
    <location>
        <begin position="9"/>
        <end position="383"/>
    </location>
</feature>
<evidence type="ECO:0000256" key="2">
    <source>
        <dbReference type="ARBA" id="ARBA00022448"/>
    </source>
</evidence>
<reference evidence="8 9" key="1">
    <citation type="submission" date="2019-01" db="EMBL/GenBank/DDBJ databases">
        <title>Draft genome sequences of Macrococcus caseolyticus, Macrococcus canis, Macrococcus bohemicus and Macrococcus goetzii.</title>
        <authorList>
            <person name="Mazhar S."/>
            <person name="Altermann E."/>
            <person name="Hill C."/>
            <person name="Mcauliffe O."/>
        </authorList>
    </citation>
    <scope>NUCLEOTIDE SEQUENCE [LARGE SCALE GENOMIC DNA]</scope>
    <source>
        <strain evidence="8 9">DPC7162</strain>
    </source>
</reference>
<dbReference type="InterPro" id="IPR036259">
    <property type="entry name" value="MFS_trans_sf"/>
</dbReference>
<feature type="transmembrane region" description="Helical" evidence="6">
    <location>
        <begin position="70"/>
        <end position="89"/>
    </location>
</feature>
<keyword evidence="2" id="KW-0813">Transport</keyword>
<dbReference type="PROSITE" id="PS50850">
    <property type="entry name" value="MFS"/>
    <property type="match status" value="1"/>
</dbReference>
<protein>
    <submittedName>
        <fullName evidence="8">MFS transporter</fullName>
    </submittedName>
</protein>
<evidence type="ECO:0000313" key="9">
    <source>
        <dbReference type="Proteomes" id="UP000294865"/>
    </source>
</evidence>
<feature type="transmembrane region" description="Helical" evidence="6">
    <location>
        <begin position="269"/>
        <end position="287"/>
    </location>
</feature>
<accession>A0A4R6C3D0</accession>
<evidence type="ECO:0000256" key="6">
    <source>
        <dbReference type="SAM" id="Phobius"/>
    </source>
</evidence>
<feature type="transmembrane region" description="Helical" evidence="6">
    <location>
        <begin position="362"/>
        <end position="379"/>
    </location>
</feature>
<feature type="transmembrane region" description="Helical" evidence="6">
    <location>
        <begin position="128"/>
        <end position="153"/>
    </location>
</feature>
<feature type="transmembrane region" description="Helical" evidence="6">
    <location>
        <begin position="239"/>
        <end position="262"/>
    </location>
</feature>
<dbReference type="Pfam" id="PF07690">
    <property type="entry name" value="MFS_1"/>
    <property type="match status" value="1"/>
</dbReference>
<dbReference type="InterPro" id="IPR052524">
    <property type="entry name" value="MFS_Cyanate_Porter"/>
</dbReference>